<sequence length="145" mass="16198">MVDITWHAIGCMERLSPPVPEQAQSPLGKHIEDLKAKRESAPLYPKPIETAPRFTSSEVGAFAQEVGPFFDVLFPEASLYGLRASHETSDMDVFERVYRKTRPWPEKAIDEVGNFMIGAGMLGLGLATEIDRELRDVETPQRGLI</sequence>
<comment type="caution">
    <text evidence="1">The sequence shown here is derived from an EMBL/GenBank/DDBJ whole genome shotgun (WGS) entry which is preliminary data.</text>
</comment>
<dbReference type="EMBL" id="LAZR01068692">
    <property type="protein sequence ID" value="KKK49163.1"/>
    <property type="molecule type" value="Genomic_DNA"/>
</dbReference>
<gene>
    <name evidence="1" type="ORF">LCGC14_3137830</name>
</gene>
<accession>A0A0F8VXS2</accession>
<name>A0A0F8VXS2_9ZZZZ</name>
<organism evidence="1">
    <name type="scientific">marine sediment metagenome</name>
    <dbReference type="NCBI Taxonomy" id="412755"/>
    <lineage>
        <taxon>unclassified sequences</taxon>
        <taxon>metagenomes</taxon>
        <taxon>ecological metagenomes</taxon>
    </lineage>
</organism>
<protein>
    <submittedName>
        <fullName evidence="1">Uncharacterized protein</fullName>
    </submittedName>
</protein>
<reference evidence="1" key="1">
    <citation type="journal article" date="2015" name="Nature">
        <title>Complex archaea that bridge the gap between prokaryotes and eukaryotes.</title>
        <authorList>
            <person name="Spang A."/>
            <person name="Saw J.H."/>
            <person name="Jorgensen S.L."/>
            <person name="Zaremba-Niedzwiedzka K."/>
            <person name="Martijn J."/>
            <person name="Lind A.E."/>
            <person name="van Eijk R."/>
            <person name="Schleper C."/>
            <person name="Guy L."/>
            <person name="Ettema T.J."/>
        </authorList>
    </citation>
    <scope>NUCLEOTIDE SEQUENCE</scope>
</reference>
<proteinExistence type="predicted"/>
<evidence type="ECO:0000313" key="1">
    <source>
        <dbReference type="EMBL" id="KKK49163.1"/>
    </source>
</evidence>
<dbReference type="AlphaFoldDB" id="A0A0F8VXS2"/>